<evidence type="ECO:0000313" key="2">
    <source>
        <dbReference type="Proteomes" id="UP000499080"/>
    </source>
</evidence>
<dbReference type="AlphaFoldDB" id="A0A4Y2QYZ6"/>
<evidence type="ECO:0000313" key="1">
    <source>
        <dbReference type="EMBL" id="GBN68446.1"/>
    </source>
</evidence>
<protein>
    <submittedName>
        <fullName evidence="1">Uncharacterized protein</fullName>
    </submittedName>
</protein>
<accession>A0A4Y2QYZ6</accession>
<keyword evidence="2" id="KW-1185">Reference proteome</keyword>
<reference evidence="1 2" key="1">
    <citation type="journal article" date="2019" name="Sci. Rep.">
        <title>Orb-weaving spider Araneus ventricosus genome elucidates the spidroin gene catalogue.</title>
        <authorList>
            <person name="Kono N."/>
            <person name="Nakamura H."/>
            <person name="Ohtoshi R."/>
            <person name="Moran D.A.P."/>
            <person name="Shinohara A."/>
            <person name="Yoshida Y."/>
            <person name="Fujiwara M."/>
            <person name="Mori M."/>
            <person name="Tomita M."/>
            <person name="Arakawa K."/>
        </authorList>
    </citation>
    <scope>NUCLEOTIDE SEQUENCE [LARGE SCALE GENOMIC DNA]</scope>
</reference>
<gene>
    <name evidence="1" type="ORF">AVEN_156166_1</name>
</gene>
<dbReference type="EMBL" id="BGPR01015215">
    <property type="protein sequence ID" value="GBN68446.1"/>
    <property type="molecule type" value="Genomic_DNA"/>
</dbReference>
<dbReference type="Proteomes" id="UP000499080">
    <property type="component" value="Unassembled WGS sequence"/>
</dbReference>
<name>A0A4Y2QYZ6_ARAVE</name>
<organism evidence="1 2">
    <name type="scientific">Araneus ventricosus</name>
    <name type="common">Orbweaver spider</name>
    <name type="synonym">Epeira ventricosa</name>
    <dbReference type="NCBI Taxonomy" id="182803"/>
    <lineage>
        <taxon>Eukaryota</taxon>
        <taxon>Metazoa</taxon>
        <taxon>Ecdysozoa</taxon>
        <taxon>Arthropoda</taxon>
        <taxon>Chelicerata</taxon>
        <taxon>Arachnida</taxon>
        <taxon>Araneae</taxon>
        <taxon>Araneomorphae</taxon>
        <taxon>Entelegynae</taxon>
        <taxon>Araneoidea</taxon>
        <taxon>Araneidae</taxon>
        <taxon>Araneus</taxon>
    </lineage>
</organism>
<comment type="caution">
    <text evidence="1">The sequence shown here is derived from an EMBL/GenBank/DDBJ whole genome shotgun (WGS) entry which is preliminary data.</text>
</comment>
<proteinExistence type="predicted"/>
<sequence length="98" mass="11443">MYFQRKTVHDLLPSINVTNLMQKCHVNLKTADREHHLANIRLPFINKKKENVYAIVLPMLEHDLPNGFREAPEQANDALPRSYINPENSPWITLLVKE</sequence>